<evidence type="ECO:0000256" key="1">
    <source>
        <dbReference type="SAM" id="MobiDB-lite"/>
    </source>
</evidence>
<proteinExistence type="predicted"/>
<protein>
    <submittedName>
        <fullName evidence="2">LAME_0F00804g1_1</fullName>
    </submittedName>
</protein>
<organism evidence="2 3">
    <name type="scientific">Lachancea meyersii CBS 8951</name>
    <dbReference type="NCBI Taxonomy" id="1266667"/>
    <lineage>
        <taxon>Eukaryota</taxon>
        <taxon>Fungi</taxon>
        <taxon>Dikarya</taxon>
        <taxon>Ascomycota</taxon>
        <taxon>Saccharomycotina</taxon>
        <taxon>Saccharomycetes</taxon>
        <taxon>Saccharomycetales</taxon>
        <taxon>Saccharomycetaceae</taxon>
        <taxon>Lachancea</taxon>
    </lineage>
</organism>
<name>A0A1G4JPK0_9SACH</name>
<keyword evidence="3" id="KW-1185">Reference proteome</keyword>
<accession>A0A1G4JPK0</accession>
<dbReference type="AlphaFoldDB" id="A0A1G4JPK0"/>
<evidence type="ECO:0000313" key="3">
    <source>
        <dbReference type="Proteomes" id="UP000191144"/>
    </source>
</evidence>
<dbReference type="EMBL" id="LT598477">
    <property type="protein sequence ID" value="SCU92631.1"/>
    <property type="molecule type" value="Genomic_DNA"/>
</dbReference>
<gene>
    <name evidence="2" type="ORF">LAME_0F00804G</name>
</gene>
<feature type="region of interest" description="Disordered" evidence="1">
    <location>
        <begin position="91"/>
        <end position="122"/>
    </location>
</feature>
<reference evidence="3" key="1">
    <citation type="submission" date="2016-03" db="EMBL/GenBank/DDBJ databases">
        <authorList>
            <person name="Devillers Hugo."/>
        </authorList>
    </citation>
    <scope>NUCLEOTIDE SEQUENCE [LARGE SCALE GENOMIC DNA]</scope>
</reference>
<sequence length="402" mass="45860">MRRSAGHPRLEEDLVRDDLKKWDLKQLFSLQEALTREIGERVNNLEEHVKSLGEIQFLMANGKREESQGNVELGRSFPYARKRENVEKIACQEDSGSQSLEDQLPLTQREKKQKVSSSVKSRNSPLRANLAAAIDEYSIPGTLDMQSKEIDFSSPLKPASAHAANCQKSSPIKHHLAVISDSEGELDWSDTEEREPVNPSSIQVKREPQELFNVVHNERMEFQRKLSLNENPFTKKPWIFEDFKANELLAISNKTTPYAAFSKISKFQSAAGAPVLNKKLVLHPDRGFELVTENVPTPTGHASENGVEAEFDNMRQRSRSPPGFGRLDFPNTQENNNDVMKSREILYNKTKDRFLIATRSDISPNKREFVFRNGKLNDIINEGHFEWDAKSLKIFSRARVRS</sequence>
<feature type="region of interest" description="Disordered" evidence="1">
    <location>
        <begin position="315"/>
        <end position="335"/>
    </location>
</feature>
<evidence type="ECO:0000313" key="2">
    <source>
        <dbReference type="EMBL" id="SCU92631.1"/>
    </source>
</evidence>
<dbReference type="Proteomes" id="UP000191144">
    <property type="component" value="Chromosome F"/>
</dbReference>
<dbReference type="OrthoDB" id="5801062at2759"/>